<name>A0AAN6RE18_9PLEO</name>
<evidence type="ECO:0000256" key="1">
    <source>
        <dbReference type="SAM" id="MobiDB-lite"/>
    </source>
</evidence>
<evidence type="ECO:0000313" key="3">
    <source>
        <dbReference type="Proteomes" id="UP001280581"/>
    </source>
</evidence>
<protein>
    <submittedName>
        <fullName evidence="2">Uncharacterized protein</fullName>
    </submittedName>
</protein>
<gene>
    <name evidence="2" type="ORF">GRF29_112g225491</name>
</gene>
<feature type="compositionally biased region" description="Pro residues" evidence="1">
    <location>
        <begin position="25"/>
        <end position="55"/>
    </location>
</feature>
<proteinExistence type="predicted"/>
<keyword evidence="3" id="KW-1185">Reference proteome</keyword>
<dbReference type="Proteomes" id="UP001280581">
    <property type="component" value="Unassembled WGS sequence"/>
</dbReference>
<feature type="non-terminal residue" evidence="2">
    <location>
        <position position="70"/>
    </location>
</feature>
<dbReference type="AlphaFoldDB" id="A0AAN6RE18"/>
<dbReference type="EMBL" id="WVTA01000011">
    <property type="protein sequence ID" value="KAK3203107.1"/>
    <property type="molecule type" value="Genomic_DNA"/>
</dbReference>
<accession>A0AAN6RE18</accession>
<reference evidence="2 3" key="1">
    <citation type="submission" date="2021-02" db="EMBL/GenBank/DDBJ databases">
        <title>Genome assembly of Pseudopithomyces chartarum.</title>
        <authorList>
            <person name="Jauregui R."/>
            <person name="Singh J."/>
            <person name="Voisey C."/>
        </authorList>
    </citation>
    <scope>NUCLEOTIDE SEQUENCE [LARGE SCALE GENOMIC DNA]</scope>
    <source>
        <strain evidence="2 3">AGR01</strain>
    </source>
</reference>
<comment type="caution">
    <text evidence="2">The sequence shown here is derived from an EMBL/GenBank/DDBJ whole genome shotgun (WGS) entry which is preliminary data.</text>
</comment>
<feature type="region of interest" description="Disordered" evidence="1">
    <location>
        <begin position="15"/>
        <end position="70"/>
    </location>
</feature>
<evidence type="ECO:0000313" key="2">
    <source>
        <dbReference type="EMBL" id="KAK3203107.1"/>
    </source>
</evidence>
<organism evidence="2 3">
    <name type="scientific">Pseudopithomyces chartarum</name>
    <dbReference type="NCBI Taxonomy" id="1892770"/>
    <lineage>
        <taxon>Eukaryota</taxon>
        <taxon>Fungi</taxon>
        <taxon>Dikarya</taxon>
        <taxon>Ascomycota</taxon>
        <taxon>Pezizomycotina</taxon>
        <taxon>Dothideomycetes</taxon>
        <taxon>Pleosporomycetidae</taxon>
        <taxon>Pleosporales</taxon>
        <taxon>Massarineae</taxon>
        <taxon>Didymosphaeriaceae</taxon>
        <taxon>Pseudopithomyces</taxon>
    </lineage>
</organism>
<sequence length="70" mass="7892">MQMWQGIQVKAYSARGIPTTTLPYSNPPPQPHRLPKHLPTPLPNVPPQLLPPNPPSFHLQSNPRIHRPPL</sequence>